<dbReference type="RefSeq" id="WP_019049066.1">
    <property type="nucleotide sequence ID" value="NZ_BAFO02000030.1"/>
</dbReference>
<dbReference type="GeneID" id="91516996"/>
<dbReference type="EMBL" id="BAFO02000030">
    <property type="protein sequence ID" value="GAD85283.1"/>
    <property type="molecule type" value="Genomic_DNA"/>
</dbReference>
<sequence>MITLTGVKRSAAILAMTGALAGIAAGPAAATEVHIWFGPFQTQLECEAELEDRIAIMDADPAQRGNIARLSACSHNSGTEKPSLGGKAPAKGPGYYFYFYAGS</sequence>
<dbReference type="AlphaFoldDB" id="U5EFU3"/>
<proteinExistence type="predicted"/>
<reference evidence="2 3" key="1">
    <citation type="journal article" date="2014" name="BMC Genomics">
        <title>Genome based analysis of type-I polyketide synthase and nonribosomal peptide synthetase gene clusters in seven strains of five representative Nocardia species.</title>
        <authorList>
            <person name="Komaki H."/>
            <person name="Ichikawa N."/>
            <person name="Hosoyama A."/>
            <person name="Takahashi-Nakaguchi A."/>
            <person name="Matsuzawa T."/>
            <person name="Suzuki K."/>
            <person name="Fujita N."/>
            <person name="Gonoi T."/>
        </authorList>
    </citation>
    <scope>NUCLEOTIDE SEQUENCE [LARGE SCALE GENOMIC DNA]</scope>
    <source>
        <strain evidence="2 3">NBRC 15531</strain>
    </source>
</reference>
<organism evidence="2 3">
    <name type="scientific">Nocardia asteroides NBRC 15531</name>
    <dbReference type="NCBI Taxonomy" id="1110697"/>
    <lineage>
        <taxon>Bacteria</taxon>
        <taxon>Bacillati</taxon>
        <taxon>Actinomycetota</taxon>
        <taxon>Actinomycetes</taxon>
        <taxon>Mycobacteriales</taxon>
        <taxon>Nocardiaceae</taxon>
        <taxon>Nocardia</taxon>
    </lineage>
</organism>
<evidence type="ECO:0000313" key="3">
    <source>
        <dbReference type="Proteomes" id="UP000017048"/>
    </source>
</evidence>
<feature type="signal peptide" evidence="1">
    <location>
        <begin position="1"/>
        <end position="21"/>
    </location>
</feature>
<comment type="caution">
    <text evidence="2">The sequence shown here is derived from an EMBL/GenBank/DDBJ whole genome shotgun (WGS) entry which is preliminary data.</text>
</comment>
<accession>U5EFU3</accession>
<keyword evidence="1" id="KW-0732">Signal</keyword>
<name>U5EFU3_NOCAS</name>
<feature type="chain" id="PRO_5039417615" evidence="1">
    <location>
        <begin position="22"/>
        <end position="103"/>
    </location>
</feature>
<dbReference type="STRING" id="1824.SAMN05444423_105396"/>
<keyword evidence="3" id="KW-1185">Reference proteome</keyword>
<protein>
    <submittedName>
        <fullName evidence="2">Uncharacterized protein</fullName>
    </submittedName>
</protein>
<dbReference type="Proteomes" id="UP000017048">
    <property type="component" value="Unassembled WGS sequence"/>
</dbReference>
<evidence type="ECO:0000256" key="1">
    <source>
        <dbReference type="SAM" id="SignalP"/>
    </source>
</evidence>
<evidence type="ECO:0000313" key="2">
    <source>
        <dbReference type="EMBL" id="GAD85283.1"/>
    </source>
</evidence>
<gene>
    <name evidence="2" type="ORF">NCAST_30_00530</name>
</gene>